<accession>A0AAD9N847</accession>
<dbReference type="AlphaFoldDB" id="A0AAD9N847"/>
<evidence type="ECO:0000313" key="3">
    <source>
        <dbReference type="Proteomes" id="UP001208570"/>
    </source>
</evidence>
<protein>
    <submittedName>
        <fullName evidence="2">Uncharacterized protein</fullName>
    </submittedName>
</protein>
<feature type="transmembrane region" description="Helical" evidence="1">
    <location>
        <begin position="24"/>
        <end position="49"/>
    </location>
</feature>
<dbReference type="Proteomes" id="UP001208570">
    <property type="component" value="Unassembled WGS sequence"/>
</dbReference>
<reference evidence="2" key="1">
    <citation type="journal article" date="2023" name="Mol. Biol. Evol.">
        <title>Third-Generation Sequencing Reveals the Adaptive Role of the Epigenome in Three Deep-Sea Polychaetes.</title>
        <authorList>
            <person name="Perez M."/>
            <person name="Aroh O."/>
            <person name="Sun Y."/>
            <person name="Lan Y."/>
            <person name="Juniper S.K."/>
            <person name="Young C.R."/>
            <person name="Angers B."/>
            <person name="Qian P.Y."/>
        </authorList>
    </citation>
    <scope>NUCLEOTIDE SEQUENCE</scope>
    <source>
        <strain evidence="2">P08H-3</strain>
    </source>
</reference>
<keyword evidence="1" id="KW-0812">Transmembrane</keyword>
<keyword evidence="1" id="KW-0472">Membrane</keyword>
<comment type="caution">
    <text evidence="2">The sequence shown here is derived from an EMBL/GenBank/DDBJ whole genome shotgun (WGS) entry which is preliminary data.</text>
</comment>
<proteinExistence type="predicted"/>
<evidence type="ECO:0000256" key="1">
    <source>
        <dbReference type="SAM" id="Phobius"/>
    </source>
</evidence>
<sequence length="89" mass="9683">MNSTPTSEADLMIDRKLYVTQNEYSTAVIVILSGLVFVGVIFTLCGLFMKAEAHTKTDTDRDQGFLFHDADSGHFGGLSFALEDTGFGV</sequence>
<name>A0AAD9N847_9ANNE</name>
<dbReference type="EMBL" id="JAODUP010000161">
    <property type="protein sequence ID" value="KAK2158933.1"/>
    <property type="molecule type" value="Genomic_DNA"/>
</dbReference>
<keyword evidence="3" id="KW-1185">Reference proteome</keyword>
<gene>
    <name evidence="2" type="ORF">LSH36_161g01011</name>
</gene>
<keyword evidence="1" id="KW-1133">Transmembrane helix</keyword>
<evidence type="ECO:0000313" key="2">
    <source>
        <dbReference type="EMBL" id="KAK2158933.1"/>
    </source>
</evidence>
<organism evidence="2 3">
    <name type="scientific">Paralvinella palmiformis</name>
    <dbReference type="NCBI Taxonomy" id="53620"/>
    <lineage>
        <taxon>Eukaryota</taxon>
        <taxon>Metazoa</taxon>
        <taxon>Spiralia</taxon>
        <taxon>Lophotrochozoa</taxon>
        <taxon>Annelida</taxon>
        <taxon>Polychaeta</taxon>
        <taxon>Sedentaria</taxon>
        <taxon>Canalipalpata</taxon>
        <taxon>Terebellida</taxon>
        <taxon>Terebelliformia</taxon>
        <taxon>Alvinellidae</taxon>
        <taxon>Paralvinella</taxon>
    </lineage>
</organism>